<evidence type="ECO:0000259" key="4">
    <source>
        <dbReference type="Pfam" id="PF03486"/>
    </source>
</evidence>
<dbReference type="SUPFAM" id="SSF51905">
    <property type="entry name" value="FAD/NAD(P)-binding domain"/>
    <property type="match status" value="1"/>
</dbReference>
<evidence type="ECO:0008006" key="8">
    <source>
        <dbReference type="Google" id="ProtNLM"/>
    </source>
</evidence>
<evidence type="ECO:0000313" key="6">
    <source>
        <dbReference type="EMBL" id="PWK59858.1"/>
    </source>
</evidence>
<dbReference type="InterPro" id="IPR057661">
    <property type="entry name" value="RsdA/BaiN/AoA(So)_Rossmann"/>
</dbReference>
<dbReference type="InterPro" id="IPR055178">
    <property type="entry name" value="RsdA/BaiN/AoA(So)-like_dom"/>
</dbReference>
<reference evidence="6 7" key="1">
    <citation type="submission" date="2018-05" db="EMBL/GenBank/DDBJ databases">
        <title>Genomic Encyclopedia of Type Strains, Phase IV (KMG-IV): sequencing the most valuable type-strain genomes for metagenomic binning, comparative biology and taxonomic classification.</title>
        <authorList>
            <person name="Goeker M."/>
        </authorList>
    </citation>
    <scope>NUCLEOTIDE SEQUENCE [LARGE SCALE GENOMIC DNA]</scope>
    <source>
        <strain evidence="6 7">DSM 16097</strain>
    </source>
</reference>
<feature type="domain" description="RsdA/BaiN/AoA(So)-like Rossmann fold-like" evidence="4">
    <location>
        <begin position="19"/>
        <end position="397"/>
    </location>
</feature>
<keyword evidence="7" id="KW-1185">Reference proteome</keyword>
<dbReference type="InterPro" id="IPR004792">
    <property type="entry name" value="BaiN-like"/>
</dbReference>
<dbReference type="Pfam" id="PF22780">
    <property type="entry name" value="HI0933_like_1st"/>
    <property type="match status" value="1"/>
</dbReference>
<dbReference type="PRINTS" id="PR00368">
    <property type="entry name" value="FADPNR"/>
</dbReference>
<evidence type="ECO:0000256" key="3">
    <source>
        <dbReference type="ARBA" id="ARBA00022827"/>
    </source>
</evidence>
<keyword evidence="3" id="KW-0274">FAD</keyword>
<sequence length="404" mass="42111">MAGEAGAGAAEGKGAEAVDALVIGSGPAGLMAAEVLARAGRSVVLAEGKPSVGRKFLMAGKSGLNLTKDEDAGAFVSAYGGAAAWLAPMLAEMGPETVKNWAEGLGQPVFTGSSGRVFPVAMKASPLLRAWIRRVGAEVRTGWRWLGRDGANWVFATAQGERALAPRVVVLALGGASWARLGSDGAWAGLLVEHGVEIAPFRPANMGFVVAWSVHMHPVFGLPVKGVALRDGGGRWHRGEFVVSARGVEGGGIYAVAADVRDGASLIVDLLPDLPMDEVARRIVARPGKRTLAQHLEKALKLDPVKRALLQEFGRPLPEGMALARLLKGLEIRHAGPRPMDEAISTAGGVTRGAVDDGLMLRALPGVFVAGEMLDWEAPTGGYLITGCLATGLWAGRHAAMWGR</sequence>
<dbReference type="Pfam" id="PF03486">
    <property type="entry name" value="HI0933_like"/>
    <property type="match status" value="1"/>
</dbReference>
<evidence type="ECO:0000256" key="2">
    <source>
        <dbReference type="ARBA" id="ARBA00022630"/>
    </source>
</evidence>
<dbReference type="InterPro" id="IPR023166">
    <property type="entry name" value="BaiN-like_dom_sf"/>
</dbReference>
<comment type="cofactor">
    <cofactor evidence="1">
        <name>FAD</name>
        <dbReference type="ChEBI" id="CHEBI:57692"/>
    </cofactor>
</comment>
<dbReference type="Gene3D" id="2.40.30.10">
    <property type="entry name" value="Translation factors"/>
    <property type="match status" value="1"/>
</dbReference>
<protein>
    <recommendedName>
        <fullName evidence="8">NAD(FAD)-utilizing dehydrogenase</fullName>
    </recommendedName>
</protein>
<dbReference type="NCBIfam" id="TIGR03862">
    <property type="entry name" value="flavo_PP4765"/>
    <property type="match status" value="1"/>
</dbReference>
<dbReference type="NCBIfam" id="TIGR00275">
    <property type="entry name" value="aminoacetone oxidase family FAD-binding enzyme"/>
    <property type="match status" value="1"/>
</dbReference>
<organism evidence="6 7">
    <name type="scientific">Roseicyclus mahoneyensis</name>
    <dbReference type="NCBI Taxonomy" id="164332"/>
    <lineage>
        <taxon>Bacteria</taxon>
        <taxon>Pseudomonadati</taxon>
        <taxon>Pseudomonadota</taxon>
        <taxon>Alphaproteobacteria</taxon>
        <taxon>Rhodobacterales</taxon>
        <taxon>Roseobacteraceae</taxon>
        <taxon>Roseicyclus</taxon>
    </lineage>
</organism>
<feature type="domain" description="RsdA/BaiN/AoA(So)-like insert" evidence="5">
    <location>
        <begin position="202"/>
        <end position="345"/>
    </location>
</feature>
<dbReference type="PANTHER" id="PTHR42887">
    <property type="entry name" value="OS12G0638800 PROTEIN"/>
    <property type="match status" value="1"/>
</dbReference>
<gene>
    <name evidence="6" type="ORF">C7455_106146</name>
</gene>
<proteinExistence type="predicted"/>
<dbReference type="AlphaFoldDB" id="A0A316GGY6"/>
<evidence type="ECO:0000256" key="1">
    <source>
        <dbReference type="ARBA" id="ARBA00001974"/>
    </source>
</evidence>
<accession>A0A316GGY6</accession>
<dbReference type="EMBL" id="QGGW01000006">
    <property type="protein sequence ID" value="PWK59858.1"/>
    <property type="molecule type" value="Genomic_DNA"/>
</dbReference>
<evidence type="ECO:0000259" key="5">
    <source>
        <dbReference type="Pfam" id="PF22780"/>
    </source>
</evidence>
<dbReference type="RefSeq" id="WP_109669171.1">
    <property type="nucleotide sequence ID" value="NZ_QGGW01000006.1"/>
</dbReference>
<name>A0A316GGY6_9RHOB</name>
<dbReference type="PRINTS" id="PR00411">
    <property type="entry name" value="PNDRDTASEI"/>
</dbReference>
<evidence type="ECO:0000313" key="7">
    <source>
        <dbReference type="Proteomes" id="UP000245708"/>
    </source>
</evidence>
<dbReference type="InterPro" id="IPR022460">
    <property type="entry name" value="Flavoprotein_PP4765"/>
</dbReference>
<dbReference type="OrthoDB" id="5288829at2"/>
<dbReference type="Proteomes" id="UP000245708">
    <property type="component" value="Unassembled WGS sequence"/>
</dbReference>
<dbReference type="SUPFAM" id="SSF160996">
    <property type="entry name" value="HI0933 insert domain-like"/>
    <property type="match status" value="1"/>
</dbReference>
<dbReference type="InterPro" id="IPR036188">
    <property type="entry name" value="FAD/NAD-bd_sf"/>
</dbReference>
<dbReference type="PANTHER" id="PTHR42887:SF1">
    <property type="entry name" value="BLR3961 PROTEIN"/>
    <property type="match status" value="1"/>
</dbReference>
<dbReference type="Gene3D" id="1.10.8.260">
    <property type="entry name" value="HI0933 insert domain-like"/>
    <property type="match status" value="1"/>
</dbReference>
<keyword evidence="2" id="KW-0285">Flavoprotein</keyword>
<dbReference type="Gene3D" id="3.50.50.60">
    <property type="entry name" value="FAD/NAD(P)-binding domain"/>
    <property type="match status" value="1"/>
</dbReference>
<comment type="caution">
    <text evidence="6">The sequence shown here is derived from an EMBL/GenBank/DDBJ whole genome shotgun (WGS) entry which is preliminary data.</text>
</comment>